<keyword evidence="2" id="KW-1185">Reference proteome</keyword>
<protein>
    <submittedName>
        <fullName evidence="1">Uncharacterized protein</fullName>
    </submittedName>
</protein>
<organism evidence="1 2">
    <name type="scientific">Bifidobacterium dolichotidis</name>
    <dbReference type="NCBI Taxonomy" id="2306976"/>
    <lineage>
        <taxon>Bacteria</taxon>
        <taxon>Bacillati</taxon>
        <taxon>Actinomycetota</taxon>
        <taxon>Actinomycetes</taxon>
        <taxon>Bifidobacteriales</taxon>
        <taxon>Bifidobacteriaceae</taxon>
        <taxon>Bifidobacterium</taxon>
    </lineage>
</organism>
<dbReference type="Proteomes" id="UP000287609">
    <property type="component" value="Unassembled WGS sequence"/>
</dbReference>
<dbReference type="AlphaFoldDB" id="A0A430FPI7"/>
<dbReference type="EMBL" id="QXGM01000002">
    <property type="protein sequence ID" value="RSX54714.1"/>
    <property type="molecule type" value="Genomic_DNA"/>
</dbReference>
<proteinExistence type="predicted"/>
<accession>A0A430FPI7</accession>
<comment type="caution">
    <text evidence="1">The sequence shown here is derived from an EMBL/GenBank/DDBJ whole genome shotgun (WGS) entry which is preliminary data.</text>
</comment>
<evidence type="ECO:0000313" key="1">
    <source>
        <dbReference type="EMBL" id="RSX54714.1"/>
    </source>
</evidence>
<name>A0A430FPI7_9BIFI</name>
<evidence type="ECO:0000313" key="2">
    <source>
        <dbReference type="Proteomes" id="UP000287609"/>
    </source>
</evidence>
<reference evidence="1 2" key="1">
    <citation type="submission" date="2018-09" db="EMBL/GenBank/DDBJ databases">
        <title>Characterization of the phylogenetic diversity of five novel species belonging to the genus Bifidobacterium.</title>
        <authorList>
            <person name="Lugli G.A."/>
            <person name="Duranti S."/>
            <person name="Milani C."/>
        </authorList>
    </citation>
    <scope>NUCLEOTIDE SEQUENCE [LARGE SCALE GENOMIC DNA]</scope>
    <source>
        <strain evidence="1 2">2036B</strain>
    </source>
</reference>
<sequence>MQISQLTEKSAHKDTVHVQVSQVADRTAHEDGSMADSPLLELLIPMQLHHIGGHCAREEVLRMQCRRITGNNARKA</sequence>
<gene>
    <name evidence="1" type="ORF">D2E26_0768</name>
</gene>